<dbReference type="Pfam" id="PF15326">
    <property type="entry name" value="TEX15"/>
    <property type="match status" value="1"/>
</dbReference>
<feature type="region of interest" description="Disordered" evidence="1">
    <location>
        <begin position="1301"/>
        <end position="1381"/>
    </location>
</feature>
<evidence type="ECO:0000259" key="3">
    <source>
        <dbReference type="Pfam" id="PF15326"/>
    </source>
</evidence>
<feature type="domain" description="Testis expressed sequence 15" evidence="3">
    <location>
        <begin position="1447"/>
        <end position="1599"/>
    </location>
</feature>
<feature type="compositionally biased region" description="Polar residues" evidence="1">
    <location>
        <begin position="408"/>
        <end position="421"/>
    </location>
</feature>
<name>A0A9W7T294_TRIRA</name>
<dbReference type="GO" id="GO:0007130">
    <property type="term" value="P:synaptonemal complex assembly"/>
    <property type="evidence" value="ECO:0007669"/>
    <property type="project" value="TreeGrafter"/>
</dbReference>
<sequence>MERRKQEEIEVSTSHQTTGTLALKNFTIPRKKRTSGQVVLERCPEESRDYTLIQSKLRDSRLDTRKDRANTWIWKDVHLVHNDELLQKFSEKRVEMRAKGRHGREMEERFCFLVASDQDMPHMYQDGLKVGSSVQHTLGKPAHGVYLFRHVDVALKSTTSTSATHLLIFKVLYGKVRKIAPNLTWKKSQDPVVSFDCHMSKDALSPRDTPLQQVLGSSVFLFDFNENQELNERPRQCLPYAVVSYAPASSVILTTSLNLPFSPTSHDAADHFQACTVAQRKGKGDTATITYKHFGTTQNPGVDYVYQKADVQSIPISHNSMLDHTTVSQNLLREEANHKRNTAGTRETWDKCDTTPQSPIDKVSTIVYSSRSVRDPRLSRREANQQSNFSAEETLRTASRNEDGPQNEDANSGFVTATSESGPKEPSNDECSLQCSLNICVHTQKQKAETLPSIKLFKMKFQKYAKYFRLNEEERHNKIWSLENMSPEQKRTLLDRIQFYEVYYQKYKKGLLYQNVNGVETEKTSSLSLKQPQENHITLSQSDVSQTINNKANNSSKTTCFVDSRNTDNTYMNQSKHQHDPEHCAGILPENKQDQEYVQHVNGCLVSKPFLEVGSLNLNLMNENVYLKEHAPSSCSFREKSNQNIKHQSEPSTGTGEDTGNESGLVELVERPGHESVNMFADNITAMDIASFVEGLSCGMSENGNPNSAMAERREQDGQNYRSSFFPNSISPELNVATLQENSSTHIGLYQRLQLDELVPSQNGVQIFSSRAYLTPRVTPTDTKDQSKTEPRGMRCWKDPHLIVTLKANNTPAHTAGTIALSERFSKLKSCQKKASALVEEYNETGSSNVKLIKLLAKRYNMTKLHAKCRSLNKPQTSALALGRSLRTKYVKKKHFWKVKKSICSNVVSTESSHEAAHRTTTSDNPSHTSKIDLPESTDQEPDPNLRKMSHTSDAACDEQQLHIQVNQGANAITNLFQDVCSPINDLIPLPGFKTSSETKEEETKPVEPLLLDSFCTNTNKPTDDITVNPIPVIVNKVEQVKDTANENKTSLIKHDSNEDISQDYACTFTEEKSVLQEVTSHMTPDPLCRVELNSEKLSEDVKASESLSSFSQPMTLLTPKSKVMCDSEVDYIETCEINIPNNNQSSTNAKSGAWAIDTETNSQMEVLIEEGPSDLQHCTKQAWKCTSNNIPDLTDENSSLSGQCEMAPEHPNSINTSLLDVKVSDTKHASAAMINENCHFYRPEQNQNYDVDSPETQLISKLRDYLTKFESSVKKQEAANEGLRDKPVVWITLDSTAHKQQLADKGQYRSRPNDEAQTGHDVYLLVPAESKRGRSSQAKRTSRNKSKRARWSSCPSVSPDSTSALDTVKETSPQPSVNNGTAALTEISLSNEAKPQFMQSKESTSSIICSQDPVDTCGNGEHKPHTNREIVDDGDVSSSFVSSDLSVNDISNTLKMADQTSSLAELGSLQSKCKNMLQQFILKFERDQIVSFNQSFVSRNLIVEQYLDHPPAHVDLKYEAVNSYLELQMMMEAWQFVENKMNFLKNKPTFRSLLWYDPSLYGELYKGEVGFQQQSSLFTSFQKMLAQEGYAKLQEYYMTHVSRIYQQLLVNPDASYYMYLKSKREVFEIEAAVRNPHDVKYFFLSVPLTAMINFGDSLESLENVHKVIMTFVETPSDQLPGTFDVGKAEHLSITCRYLQEKAFFIRSCKETLTKVSWFGTEHLLYDASKILIWQDVGQGVSNEVLKMYKNSNPQIIFGVTESGVTLVNKVQQPRLSMNGAEKSAEKQTDASQKHEPSQSNVLQVTFSLLCLSAQKNKTMAALNFTVCNTLVITQVQSKYIEHTCRTRL</sequence>
<feature type="region of interest" description="Disordered" evidence="1">
    <location>
        <begin position="1778"/>
        <end position="1797"/>
    </location>
</feature>
<dbReference type="SUPFAM" id="SSF56399">
    <property type="entry name" value="ADP-ribosylation"/>
    <property type="match status" value="1"/>
</dbReference>
<dbReference type="PANTHER" id="PTHR22380">
    <property type="entry name" value="TESTIS-EXPRESSED PROTEIN 15"/>
    <property type="match status" value="1"/>
</dbReference>
<evidence type="ECO:0000259" key="2">
    <source>
        <dbReference type="Pfam" id="PF12509"/>
    </source>
</evidence>
<feature type="domain" description="TASOR pseudo-PARP" evidence="2">
    <location>
        <begin position="95"/>
        <end position="239"/>
    </location>
</feature>
<feature type="compositionally biased region" description="Low complexity" evidence="1">
    <location>
        <begin position="1353"/>
        <end position="1364"/>
    </location>
</feature>
<dbReference type="InterPro" id="IPR032765">
    <property type="entry name" value="TEX15_dom"/>
</dbReference>
<dbReference type="Proteomes" id="UP001059041">
    <property type="component" value="Unassembled WGS sequence"/>
</dbReference>
<feature type="region of interest" description="Disordered" evidence="1">
    <location>
        <begin position="339"/>
        <end position="428"/>
    </location>
</feature>
<feature type="compositionally biased region" description="Polar residues" evidence="1">
    <location>
        <begin position="1371"/>
        <end position="1381"/>
    </location>
</feature>
<feature type="compositionally biased region" description="Basic and acidic residues" evidence="1">
    <location>
        <begin position="1783"/>
        <end position="1797"/>
    </location>
</feature>
<feature type="compositionally biased region" description="Basic and acidic residues" evidence="1">
    <location>
        <begin position="372"/>
        <end position="383"/>
    </location>
</feature>
<dbReference type="PANTHER" id="PTHR22380:SF1">
    <property type="entry name" value="TESTIS-EXPRESSED PROTEIN 15"/>
    <property type="match status" value="1"/>
</dbReference>
<feature type="compositionally biased region" description="Basic residues" evidence="1">
    <location>
        <begin position="1341"/>
        <end position="1351"/>
    </location>
</feature>
<evidence type="ECO:0000313" key="5">
    <source>
        <dbReference type="Proteomes" id="UP001059041"/>
    </source>
</evidence>
<gene>
    <name evidence="4" type="ORF">IRJ41_014226</name>
</gene>
<feature type="compositionally biased region" description="Basic and acidic residues" evidence="1">
    <location>
        <begin position="393"/>
        <end position="403"/>
    </location>
</feature>
<feature type="compositionally biased region" description="Polar residues" evidence="1">
    <location>
        <begin position="642"/>
        <end position="662"/>
    </location>
</feature>
<feature type="region of interest" description="Disordered" evidence="1">
    <location>
        <begin position="637"/>
        <end position="662"/>
    </location>
</feature>
<evidence type="ECO:0000256" key="1">
    <source>
        <dbReference type="SAM" id="MobiDB-lite"/>
    </source>
</evidence>
<protein>
    <submittedName>
        <fullName evidence="4">Testis-expressed sequence 15 protein</fullName>
    </submittedName>
</protein>
<dbReference type="EMBL" id="JAFHDT010000371">
    <property type="protein sequence ID" value="KAI7789718.1"/>
    <property type="molecule type" value="Genomic_DNA"/>
</dbReference>
<accession>A0A9W7T294</accession>
<dbReference type="Pfam" id="PF12509">
    <property type="entry name" value="DUF3715"/>
    <property type="match status" value="1"/>
</dbReference>
<dbReference type="GO" id="GO:0005634">
    <property type="term" value="C:nucleus"/>
    <property type="evidence" value="ECO:0007669"/>
    <property type="project" value="TreeGrafter"/>
</dbReference>
<dbReference type="GO" id="GO:0010569">
    <property type="term" value="P:regulation of double-strand break repair via homologous recombination"/>
    <property type="evidence" value="ECO:0007669"/>
    <property type="project" value="InterPro"/>
</dbReference>
<dbReference type="InterPro" id="IPR022188">
    <property type="entry name" value="TASOR_DUF3715"/>
</dbReference>
<feature type="compositionally biased region" description="Polar residues" evidence="1">
    <location>
        <begin position="919"/>
        <end position="929"/>
    </location>
</feature>
<proteinExistence type="predicted"/>
<evidence type="ECO:0000313" key="4">
    <source>
        <dbReference type="EMBL" id="KAI7789718.1"/>
    </source>
</evidence>
<feature type="region of interest" description="Disordered" evidence="1">
    <location>
        <begin position="910"/>
        <end position="952"/>
    </location>
</feature>
<comment type="caution">
    <text evidence="4">The sequence shown here is derived from an EMBL/GenBank/DDBJ whole genome shotgun (WGS) entry which is preliminary data.</text>
</comment>
<organism evidence="4 5">
    <name type="scientific">Triplophysa rosa</name>
    <name type="common">Cave loach</name>
    <dbReference type="NCBI Taxonomy" id="992332"/>
    <lineage>
        <taxon>Eukaryota</taxon>
        <taxon>Metazoa</taxon>
        <taxon>Chordata</taxon>
        <taxon>Craniata</taxon>
        <taxon>Vertebrata</taxon>
        <taxon>Euteleostomi</taxon>
        <taxon>Actinopterygii</taxon>
        <taxon>Neopterygii</taxon>
        <taxon>Teleostei</taxon>
        <taxon>Ostariophysi</taxon>
        <taxon>Cypriniformes</taxon>
        <taxon>Nemacheilidae</taxon>
        <taxon>Triplophysa</taxon>
    </lineage>
</organism>
<reference evidence="4" key="1">
    <citation type="submission" date="2021-02" db="EMBL/GenBank/DDBJ databases">
        <title>Comparative genomics reveals that relaxation of natural selection precedes convergent phenotypic evolution of cavefish.</title>
        <authorList>
            <person name="Peng Z."/>
        </authorList>
    </citation>
    <scope>NUCLEOTIDE SEQUENCE</scope>
    <source>
        <tissue evidence="4">Muscle</tissue>
    </source>
</reference>
<dbReference type="InterPro" id="IPR026616">
    <property type="entry name" value="TEX15"/>
</dbReference>
<dbReference type="GO" id="GO:0007140">
    <property type="term" value="P:male meiotic nuclear division"/>
    <property type="evidence" value="ECO:0007669"/>
    <property type="project" value="InterPro"/>
</dbReference>
<keyword evidence="5" id="KW-1185">Reference proteome</keyword>